<dbReference type="Gene3D" id="3.60.10.10">
    <property type="entry name" value="Endonuclease/exonuclease/phosphatase"/>
    <property type="match status" value="1"/>
</dbReference>
<name>A0A8D8SDV3_9HEMI</name>
<accession>A0A8D8SDV3</accession>
<dbReference type="AlphaFoldDB" id="A0A8D8SDV3"/>
<dbReference type="InterPro" id="IPR036691">
    <property type="entry name" value="Endo/exonu/phosph_ase_sf"/>
</dbReference>
<evidence type="ECO:0000313" key="1">
    <source>
        <dbReference type="EMBL" id="CAG6667990.1"/>
    </source>
</evidence>
<organism evidence="1">
    <name type="scientific">Cacopsylla melanoneura</name>
    <dbReference type="NCBI Taxonomy" id="428564"/>
    <lineage>
        <taxon>Eukaryota</taxon>
        <taxon>Metazoa</taxon>
        <taxon>Ecdysozoa</taxon>
        <taxon>Arthropoda</taxon>
        <taxon>Hexapoda</taxon>
        <taxon>Insecta</taxon>
        <taxon>Pterygota</taxon>
        <taxon>Neoptera</taxon>
        <taxon>Paraneoptera</taxon>
        <taxon>Hemiptera</taxon>
        <taxon>Sternorrhyncha</taxon>
        <taxon>Psylloidea</taxon>
        <taxon>Psyllidae</taxon>
        <taxon>Psyllinae</taxon>
        <taxon>Cacopsylla</taxon>
    </lineage>
</organism>
<protein>
    <submittedName>
        <fullName evidence="1">Craniofacial development protein 2</fullName>
    </submittedName>
</protein>
<reference evidence="1" key="1">
    <citation type="submission" date="2021-05" db="EMBL/GenBank/DDBJ databases">
        <authorList>
            <person name="Alioto T."/>
            <person name="Alioto T."/>
            <person name="Gomez Garrido J."/>
        </authorList>
    </citation>
    <scope>NUCLEOTIDE SEQUENCE</scope>
</reference>
<dbReference type="EMBL" id="HBUF01217795">
    <property type="protein sequence ID" value="CAG6667990.1"/>
    <property type="molecule type" value="Transcribed_RNA"/>
</dbReference>
<sequence>MKILLGDMNAKLGHEQMYKPALGDHSLHDHSNDNGIRLLEFALSRNMLVKSTMFPHRMIHKGTWVSPDGRTINQIDHVLVDTRWQSNILDVRTYRDADVDSDHMLVVLKLRDKINSQRTKKINQKKFDQEKLKDPIIQRALQQKIEEKIENCGTESIEEKTIDEVAAQLKTIIYNGAKETLGFTITSFKLMPETPVDNFDYCLWLV</sequence>
<proteinExistence type="predicted"/>
<dbReference type="SUPFAM" id="SSF56219">
    <property type="entry name" value="DNase I-like"/>
    <property type="match status" value="1"/>
</dbReference>